<gene>
    <name evidence="7" type="ORF">GCM10009639_23730</name>
</gene>
<feature type="domain" description="DUF7507" evidence="6">
    <location>
        <begin position="1441"/>
        <end position="1547"/>
    </location>
</feature>
<organism evidence="7 8">
    <name type="scientific">Kitasatospora putterlickiae</name>
    <dbReference type="NCBI Taxonomy" id="221725"/>
    <lineage>
        <taxon>Bacteria</taxon>
        <taxon>Bacillati</taxon>
        <taxon>Actinomycetota</taxon>
        <taxon>Actinomycetes</taxon>
        <taxon>Kitasatosporales</taxon>
        <taxon>Streptomycetaceae</taxon>
        <taxon>Kitasatospora</taxon>
    </lineage>
</organism>
<reference evidence="7 8" key="1">
    <citation type="journal article" date="2019" name="Int. J. Syst. Evol. Microbiol.">
        <title>The Global Catalogue of Microorganisms (GCM) 10K type strain sequencing project: providing services to taxonomists for standard genome sequencing and annotation.</title>
        <authorList>
            <consortium name="The Broad Institute Genomics Platform"/>
            <consortium name="The Broad Institute Genome Sequencing Center for Infectious Disease"/>
            <person name="Wu L."/>
            <person name="Ma J."/>
        </authorList>
    </citation>
    <scope>NUCLEOTIDE SEQUENCE [LARGE SCALE GENOMIC DNA]</scope>
    <source>
        <strain evidence="7 8">JCM 12393</strain>
    </source>
</reference>
<dbReference type="Pfam" id="PF21959">
    <property type="entry name" value="DUF6923"/>
    <property type="match status" value="1"/>
</dbReference>
<dbReference type="InterPro" id="IPR055354">
    <property type="entry name" value="DUF7507"/>
</dbReference>
<sequence length="1843" mass="183665">MALLIGTGAFVAPFLTAQQSHAAAGDPFDPADPQVFVAQELPTRLYRSVTGASGTVTFQPEGSAVTGLNYNAISYNPADNYLYGVVSGGSTALPPGAVIRIGQGGVVKRVGTSVVPLAGNWGAFAPDGGLYIGASLSNSTVYRIDVTTGNVTSTITLPDVSPTGDLTYASGFFWGADANGKIVRVDLLGATKSVTVFPNATVSAGGYGAAWTFGNGNIGLSDNYSGTVYQVKITNPAAANPTFTIVSTSPGPASGNNDGTASAGLPTDLSIVKSGPDLVKPGSPVTYTLKVRNNGAGNSSGYTVTDTVPAPLTNVKTSTPGCTVAGNTVTCVGGRTLAGVENTITITADSPAAMTGCVTNTGSVLANEQDPTAGNNQSSVKTCAVVPALTVEKSADPGTVSAVGESVKYSFVLTNTGNVELSNPGVTETAFSGGTPPAVTCPAGPLAPGGSLTCTATYTVTQGDLDAGSIKNTATAHGTAPGDTTPTVSPPDSATVAATSSPALKVVKSATTSQPDKLVLGEQITYDFVVTNTGNVTLKDVKVTETTFTGTGTPPVPVCPTGPAAALAPGAEMTCTATYTVTQADVDAGSIKNIATGTGNPPTGPPPVSPPSEVTVPSPSDPKLTVVKTASTGKLVAGEKVTYGFRVTNTGNVTLTDVKVTETAFTGSGTLDPVSCPTGAASLAPGASVTCTATYTVTQADVDAGSVKNTATATGTPPTGPPPVSPPSEVTITQPPAPAMTVAKTAATSRPDKLVLGETITYSFEVKNTGNVTLKDVKVTEGTFTGSGTLSPVTCPTAEAASLAPGATVTCTATYTVTQADVDAGSIKNSATATGVPPTGPPPVSPPSEVTVPAPSDPKLTVVKSASTGKLVAGEQITYSFEVKNTGNVTLTDVKVTEGEFTGSGALSPVTCPSGTASLAPGAVVTCTATYTVTQADVDAGSVKNTATATGVPPSGPPPVSPPSEVTITEPPAPALAVAKTSSTDKLVAGEKITYSFAVTNTGNVTVKDVKVTDGPFTGSGTLDPVTCPAEAASLAPGSTVTCTAAYTVTQADVDAGSVKNSATATGTPPTGPPPVSPPSEVTVTTPDEPGVSVVKYASTGTLVVGEEIVYKFEVKNTGNVTLTDVKVTEGAFTGSGTLSPVTCPSGTASLAPGASVTCTATYTVTQADVDAGSVKNTATATGTPPRGEPPVSPPSETTVSTQDQPGLSVVKTGHSGKPDELVVGEQIRYDFTVTNTGNVTLKDIKVNEGEFTGHGTLSPVTCPTAEAASLAPGASMTCTATYTVTQADVDAGSIKNSATATGTPPRGEPPVSPPSETVVPAPEKPALAVVKTSSTDKLVAGERITYSFAVTNTGNVTLKNVTVKEGEFTGHGKLDPVVCPKEAATLAPGATVLCTAAYTVTQADVDAGSVKNTATATGTPPRGEPPVSPPSETTVTTQDQPGLSVVKSASAGQQDKLVAGEKITYGFTVRNTGNVTLKDIKVNEGEFTGHGKLDPVTCPSGSTSLAPGATVTCTATYTVTQADVDAGSVKNSATATGTPPRGEPPVSPPSEVELPQQPKPSLAVVKSAETGKPGKLVTGEKITYRFAVTNTGNVTIKDVKVNEGEFTGTGRLSAVVCPKEAATLAPGATVTCTATYTVTQADVDAGTIRNTATATGTPPRGEPPVSPPSGITVPSDGRGALGLTKTADVVDVNGNGRTDTGDRVEWKLTVANQGTATVTGIKVSDPTAGEVTCPRTSLAPGESMTCTTQPHTVTAEDAQRGKVVNTATATGTGATRSEATATVKVEPGNPPAPVPAAPKPSGPTGILAHTGTAVLTVAGIGGALLVLGGLVLALARLRRRDR</sequence>
<evidence type="ECO:0000313" key="8">
    <source>
        <dbReference type="Proteomes" id="UP001499863"/>
    </source>
</evidence>
<dbReference type="InterPro" id="IPR013783">
    <property type="entry name" value="Ig-like_fold"/>
</dbReference>
<keyword evidence="8" id="KW-1185">Reference proteome</keyword>
<feature type="domain" description="DUF7507" evidence="6">
    <location>
        <begin position="387"/>
        <end position="486"/>
    </location>
</feature>
<feature type="region of interest" description="Disordered" evidence="1">
    <location>
        <begin position="595"/>
        <end position="621"/>
    </location>
</feature>
<evidence type="ECO:0000259" key="6">
    <source>
        <dbReference type="Pfam" id="PF24346"/>
    </source>
</evidence>
<dbReference type="Proteomes" id="UP001499863">
    <property type="component" value="Unassembled WGS sequence"/>
</dbReference>
<evidence type="ECO:0008006" key="9">
    <source>
        <dbReference type="Google" id="ProtNLM"/>
    </source>
</evidence>
<feature type="region of interest" description="Disordered" evidence="1">
    <location>
        <begin position="1412"/>
        <end position="1443"/>
    </location>
</feature>
<feature type="domain" description="DUF7507" evidence="6">
    <location>
        <begin position="1681"/>
        <end position="1781"/>
    </location>
</feature>
<dbReference type="Pfam" id="PF24346">
    <property type="entry name" value="DUF7507"/>
    <property type="match status" value="12"/>
</dbReference>
<dbReference type="InterPro" id="IPR001434">
    <property type="entry name" value="OmcB-like_DUF11"/>
</dbReference>
<feature type="region of interest" description="Disordered" evidence="1">
    <location>
        <begin position="829"/>
        <end position="856"/>
    </location>
</feature>
<feature type="region of interest" description="Disordered" evidence="1">
    <location>
        <begin position="1529"/>
        <end position="1570"/>
    </location>
</feature>
<evidence type="ECO:0000259" key="4">
    <source>
        <dbReference type="Pfam" id="PF01345"/>
    </source>
</evidence>
<dbReference type="Gene3D" id="2.60.40.10">
    <property type="entry name" value="Immunoglobulins"/>
    <property type="match status" value="11"/>
</dbReference>
<dbReference type="PANTHER" id="PTHR34819">
    <property type="entry name" value="LARGE CYSTEINE-RICH PERIPLASMIC PROTEIN OMCB"/>
    <property type="match status" value="1"/>
</dbReference>
<evidence type="ECO:0000259" key="5">
    <source>
        <dbReference type="Pfam" id="PF21959"/>
    </source>
</evidence>
<keyword evidence="3" id="KW-0732">Signal</keyword>
<dbReference type="InterPro" id="IPR054215">
    <property type="entry name" value="DUF6923"/>
</dbReference>
<keyword evidence="2" id="KW-1133">Transmembrane helix</keyword>
<feature type="domain" description="DUF7507" evidence="6">
    <location>
        <begin position="858"/>
        <end position="960"/>
    </location>
</feature>
<feature type="region of interest" description="Disordered" evidence="1">
    <location>
        <begin position="1060"/>
        <end position="1080"/>
    </location>
</feature>
<feature type="domain" description="DUF7507" evidence="6">
    <location>
        <begin position="622"/>
        <end position="724"/>
    </location>
</feature>
<feature type="region of interest" description="Disordered" evidence="1">
    <location>
        <begin position="1651"/>
        <end position="1680"/>
    </location>
</feature>
<name>A0ABN1XXI6_9ACTN</name>
<dbReference type="Pfam" id="PF01345">
    <property type="entry name" value="DUF11"/>
    <property type="match status" value="1"/>
</dbReference>
<evidence type="ECO:0000256" key="1">
    <source>
        <dbReference type="SAM" id="MobiDB-lite"/>
    </source>
</evidence>
<feature type="domain" description="DUF7507" evidence="6">
    <location>
        <begin position="1325"/>
        <end position="1428"/>
    </location>
</feature>
<dbReference type="EMBL" id="BAAAKJ010000122">
    <property type="protein sequence ID" value="GAA1392337.1"/>
    <property type="molecule type" value="Genomic_DNA"/>
</dbReference>
<dbReference type="InterPro" id="IPR051172">
    <property type="entry name" value="Chlamydia_OmcB"/>
</dbReference>
<keyword evidence="2" id="KW-0472">Membrane</keyword>
<feature type="domain" description="DUF7507" evidence="6">
    <location>
        <begin position="501"/>
        <end position="608"/>
    </location>
</feature>
<feature type="transmembrane region" description="Helical" evidence="2">
    <location>
        <begin position="1814"/>
        <end position="1836"/>
    </location>
</feature>
<feature type="chain" id="PRO_5047241019" description="Gram-positive cocci surface proteins LPxTG domain-containing protein" evidence="3">
    <location>
        <begin position="23"/>
        <end position="1843"/>
    </location>
</feature>
<proteinExistence type="predicted"/>
<feature type="domain" description="DUF7507" evidence="6">
    <location>
        <begin position="1560"/>
        <end position="1666"/>
    </location>
</feature>
<keyword evidence="2" id="KW-0812">Transmembrane</keyword>
<feature type="domain" description="DUF6923" evidence="5">
    <location>
        <begin position="36"/>
        <end position="263"/>
    </location>
</feature>
<protein>
    <recommendedName>
        <fullName evidence="9">Gram-positive cocci surface proteins LPxTG domain-containing protein</fullName>
    </recommendedName>
</protein>
<feature type="region of interest" description="Disordered" evidence="1">
    <location>
        <begin position="946"/>
        <end position="965"/>
    </location>
</feature>
<feature type="region of interest" description="Disordered" evidence="1">
    <location>
        <begin position="1176"/>
        <end position="1218"/>
    </location>
</feature>
<feature type="signal peptide" evidence="3">
    <location>
        <begin position="1"/>
        <end position="22"/>
    </location>
</feature>
<feature type="domain" description="DUF7507" evidence="6">
    <location>
        <begin position="1205"/>
        <end position="1312"/>
    </location>
</feature>
<comment type="caution">
    <text evidence="7">The sequence shown here is derived from an EMBL/GenBank/DDBJ whole genome shotgun (WGS) entry which is preliminary data.</text>
</comment>
<feature type="region of interest" description="Disordered" evidence="1">
    <location>
        <begin position="1296"/>
        <end position="1321"/>
    </location>
</feature>
<evidence type="ECO:0000313" key="7">
    <source>
        <dbReference type="EMBL" id="GAA1392337.1"/>
    </source>
</evidence>
<evidence type="ECO:0000256" key="3">
    <source>
        <dbReference type="SAM" id="SignalP"/>
    </source>
</evidence>
<dbReference type="NCBIfam" id="TIGR01451">
    <property type="entry name" value="B_ant_repeat"/>
    <property type="match status" value="8"/>
</dbReference>
<feature type="region of interest" description="Disordered" evidence="1">
    <location>
        <begin position="708"/>
        <end position="729"/>
    </location>
</feature>
<feature type="domain" description="DUF7507" evidence="6">
    <location>
        <begin position="973"/>
        <end position="1076"/>
    </location>
</feature>
<feature type="domain" description="DUF7507" evidence="6">
    <location>
        <begin position="737"/>
        <end position="844"/>
    </location>
</feature>
<evidence type="ECO:0000256" key="2">
    <source>
        <dbReference type="SAM" id="Phobius"/>
    </source>
</evidence>
<feature type="domain" description="DUF7507" evidence="6">
    <location>
        <begin position="1089"/>
        <end position="1192"/>
    </location>
</feature>
<feature type="region of interest" description="Disordered" evidence="1">
    <location>
        <begin position="472"/>
        <end position="496"/>
    </location>
</feature>
<feature type="compositionally biased region" description="Low complexity" evidence="1">
    <location>
        <begin position="611"/>
        <end position="621"/>
    </location>
</feature>
<feature type="domain" description="DUF11" evidence="4">
    <location>
        <begin position="268"/>
        <end position="381"/>
    </location>
</feature>
<dbReference type="InterPro" id="IPR047589">
    <property type="entry name" value="DUF11_rpt"/>
</dbReference>
<accession>A0ABN1XXI6</accession>
<dbReference type="SUPFAM" id="SSF63825">
    <property type="entry name" value="YWTD domain"/>
    <property type="match status" value="1"/>
</dbReference>